<protein>
    <submittedName>
        <fullName evidence="2">Dna2/Cas4 domain-containing protein</fullName>
    </submittedName>
</protein>
<dbReference type="RefSeq" id="WP_117728415.1">
    <property type="nucleotide sequence ID" value="NZ_QRSU01000024.1"/>
</dbReference>
<dbReference type="Pfam" id="PF01930">
    <property type="entry name" value="Cas_Cas4"/>
    <property type="match status" value="1"/>
</dbReference>
<dbReference type="PANTHER" id="PTHR37168">
    <property type="entry name" value="CRISPR-ASSOCIATED EXONUCLEASE CAS4"/>
    <property type="match status" value="1"/>
</dbReference>
<dbReference type="Proteomes" id="UP000261245">
    <property type="component" value="Unassembled WGS sequence"/>
</dbReference>
<dbReference type="GO" id="GO:0003677">
    <property type="term" value="F:DNA binding"/>
    <property type="evidence" value="ECO:0007669"/>
    <property type="project" value="UniProtKB-KW"/>
</dbReference>
<dbReference type="InterPro" id="IPR022765">
    <property type="entry name" value="Dna2/Cas4_DUF83"/>
</dbReference>
<evidence type="ECO:0000259" key="1">
    <source>
        <dbReference type="Pfam" id="PF01930"/>
    </source>
</evidence>
<dbReference type="GO" id="GO:0004519">
    <property type="term" value="F:endonuclease activity"/>
    <property type="evidence" value="ECO:0007669"/>
    <property type="project" value="UniProtKB-KW"/>
</dbReference>
<dbReference type="Gene3D" id="1.20.120.920">
    <property type="entry name" value="CRISPR-associated endonuclease Cas1, C-terminal domain"/>
    <property type="match status" value="1"/>
</dbReference>
<dbReference type="GO" id="GO:0043571">
    <property type="term" value="P:maintenance of CRISPR repeat elements"/>
    <property type="evidence" value="ECO:0007669"/>
    <property type="project" value="InterPro"/>
</dbReference>
<dbReference type="GO" id="GO:0016787">
    <property type="term" value="F:hydrolase activity"/>
    <property type="evidence" value="ECO:0007669"/>
    <property type="project" value="UniProtKB-KW"/>
</dbReference>
<proteinExistence type="predicted"/>
<comment type="caution">
    <text evidence="2">The sequence shown here is derived from an EMBL/GenBank/DDBJ whole genome shotgun (WGS) entry which is preliminary data.</text>
</comment>
<dbReference type="EMBL" id="QSUC01000026">
    <property type="protein sequence ID" value="RGN08153.1"/>
    <property type="molecule type" value="Genomic_DNA"/>
</dbReference>
<sequence>MIVTGTHFNYYQLCHRKLWLFANGINMEQEADLVYEGKLVHESSYPKRTSKYEEVEIEGIKVDYYDAKNKVIHEIKKSNKVDKARELSNTLPDAKDVDEIMGIEGNIRQAYYAAFDIILDDFNMGSRTKQPPENEVSML</sequence>
<gene>
    <name evidence="2" type="ORF">DXB80_09960</name>
</gene>
<dbReference type="GO" id="GO:0051607">
    <property type="term" value="P:defense response to virus"/>
    <property type="evidence" value="ECO:0007669"/>
    <property type="project" value="UniProtKB-KW"/>
</dbReference>
<evidence type="ECO:0000313" key="3">
    <source>
        <dbReference type="Proteomes" id="UP000261245"/>
    </source>
</evidence>
<dbReference type="AlphaFoldDB" id="A0AA92T2V9"/>
<dbReference type="GO" id="GO:0046872">
    <property type="term" value="F:metal ion binding"/>
    <property type="evidence" value="ECO:0007669"/>
    <property type="project" value="UniProtKB-KW"/>
</dbReference>
<name>A0AA92T2V9_9BACT</name>
<evidence type="ECO:0000313" key="2">
    <source>
        <dbReference type="EMBL" id="RGN08153.1"/>
    </source>
</evidence>
<organism evidence="2 3">
    <name type="scientific">Segatella copri</name>
    <dbReference type="NCBI Taxonomy" id="165179"/>
    <lineage>
        <taxon>Bacteria</taxon>
        <taxon>Pseudomonadati</taxon>
        <taxon>Bacteroidota</taxon>
        <taxon>Bacteroidia</taxon>
        <taxon>Bacteroidales</taxon>
        <taxon>Prevotellaceae</taxon>
        <taxon>Segatella</taxon>
    </lineage>
</organism>
<accession>A0AA92T2V9</accession>
<feature type="domain" description="DUF83" evidence="1">
    <location>
        <begin position="4"/>
        <end position="86"/>
    </location>
</feature>
<dbReference type="InterPro" id="IPR042206">
    <property type="entry name" value="CRISPR-assoc_Cas1_C"/>
</dbReference>
<reference evidence="2 3" key="1">
    <citation type="submission" date="2018-08" db="EMBL/GenBank/DDBJ databases">
        <title>A genome reference for cultivated species of the human gut microbiota.</title>
        <authorList>
            <person name="Zou Y."/>
            <person name="Xue W."/>
            <person name="Luo G."/>
        </authorList>
    </citation>
    <scope>NUCLEOTIDE SEQUENCE [LARGE SCALE GENOMIC DNA]</scope>
    <source>
        <strain evidence="2 3">OM06-11</strain>
    </source>
</reference>
<dbReference type="PANTHER" id="PTHR37168:SF1">
    <property type="entry name" value="CRISPR-ASSOCIATED EXONUCLEASE CAS4"/>
    <property type="match status" value="1"/>
</dbReference>